<dbReference type="GO" id="GO:0008270">
    <property type="term" value="F:zinc ion binding"/>
    <property type="evidence" value="ECO:0007669"/>
    <property type="project" value="UniProtKB-KW"/>
</dbReference>
<dbReference type="Pfam" id="PF00096">
    <property type="entry name" value="zf-C2H2"/>
    <property type="match status" value="4"/>
</dbReference>
<dbReference type="FunFam" id="3.30.160.60:FF:000322">
    <property type="entry name" value="GDNF-inducible zinc finger protein 1"/>
    <property type="match status" value="1"/>
</dbReference>
<dbReference type="OrthoDB" id="6077919at2759"/>
<feature type="domain" description="C2H2-type" evidence="11">
    <location>
        <begin position="196"/>
        <end position="223"/>
    </location>
</feature>
<keyword evidence="4 10" id="KW-0863">Zinc-finger</keyword>
<dbReference type="PROSITE" id="PS50157">
    <property type="entry name" value="ZINC_FINGER_C2H2_2"/>
    <property type="match status" value="6"/>
</dbReference>
<evidence type="ECO:0000256" key="5">
    <source>
        <dbReference type="ARBA" id="ARBA00022833"/>
    </source>
</evidence>
<dbReference type="EMBL" id="CVRI01000055">
    <property type="protein sequence ID" value="CRL01483.1"/>
    <property type="molecule type" value="Genomic_DNA"/>
</dbReference>
<feature type="domain" description="C2H2-type" evidence="11">
    <location>
        <begin position="287"/>
        <end position="314"/>
    </location>
</feature>
<dbReference type="PANTHER" id="PTHR24394:SF44">
    <property type="entry name" value="ZINC FINGER PROTEIN 271-LIKE"/>
    <property type="match status" value="1"/>
</dbReference>
<keyword evidence="7" id="KW-0238">DNA-binding</keyword>
<feature type="domain" description="C2H2-type" evidence="11">
    <location>
        <begin position="257"/>
        <end position="286"/>
    </location>
</feature>
<dbReference type="SUPFAM" id="SSF57667">
    <property type="entry name" value="beta-beta-alpha zinc fingers"/>
    <property type="match status" value="4"/>
</dbReference>
<dbReference type="FunFam" id="3.30.160.60:FF:000446">
    <property type="entry name" value="Zinc finger protein"/>
    <property type="match status" value="1"/>
</dbReference>
<dbReference type="Gene3D" id="3.30.160.60">
    <property type="entry name" value="Classic Zinc Finger"/>
    <property type="match status" value="5"/>
</dbReference>
<dbReference type="GO" id="GO:0000981">
    <property type="term" value="F:DNA-binding transcription factor activity, RNA polymerase II-specific"/>
    <property type="evidence" value="ECO:0007669"/>
    <property type="project" value="TreeGrafter"/>
</dbReference>
<keyword evidence="13" id="KW-1185">Reference proteome</keyword>
<accession>A0A1J1IMN4</accession>
<evidence type="ECO:0000256" key="10">
    <source>
        <dbReference type="PROSITE-ProRule" id="PRU00042"/>
    </source>
</evidence>
<dbReference type="PANTHER" id="PTHR24394">
    <property type="entry name" value="ZINC FINGER PROTEIN"/>
    <property type="match status" value="1"/>
</dbReference>
<keyword evidence="3" id="KW-0677">Repeat</keyword>
<dbReference type="GO" id="GO:0003677">
    <property type="term" value="F:DNA binding"/>
    <property type="evidence" value="ECO:0007669"/>
    <property type="project" value="UniProtKB-KW"/>
</dbReference>
<sequence length="344" mass="39393">MPENSSRKPPTNFTIDCILSKNEAQLGDQQRSPTTIHPMNKVLDNPWISKFPLELTFKPLPRKLHLPPSPTATNFTPNYLNLYNPLINSNDILRVTQHFTSVHNHFYSSTTTTSTSDNETIPDSINLSPKFNVYDKCDNENSSNELSLNLSDKCIVKQEFPSTVPIAIFKCSICSKNFISNELLDVHEKCHLKPKYECSECNKKFSQLRNFKYHMSIHRGTKEFAANCPECGKTFNDKGYLSSHLKIHRTHSGEKPYKCSQPGCEKRFADRSNMILHNRLHSGVKPFACTLCPKRFSKKHHLGTHMNYHTGNKPYICINTGCGQRFTQSSNMRTHAKKCQYRST</sequence>
<dbReference type="Proteomes" id="UP000183832">
    <property type="component" value="Unassembled WGS sequence"/>
</dbReference>
<evidence type="ECO:0000256" key="8">
    <source>
        <dbReference type="ARBA" id="ARBA00023163"/>
    </source>
</evidence>
<dbReference type="GO" id="GO:0005634">
    <property type="term" value="C:nucleus"/>
    <property type="evidence" value="ECO:0007669"/>
    <property type="project" value="UniProtKB-SubCell"/>
</dbReference>
<reference evidence="12 13" key="1">
    <citation type="submission" date="2015-04" db="EMBL/GenBank/DDBJ databases">
        <authorList>
            <person name="Syromyatnikov M.Y."/>
            <person name="Popov V.N."/>
        </authorList>
    </citation>
    <scope>NUCLEOTIDE SEQUENCE [LARGE SCALE GENOMIC DNA]</scope>
</reference>
<name>A0A1J1IMN4_9DIPT</name>
<evidence type="ECO:0000259" key="11">
    <source>
        <dbReference type="PROSITE" id="PS50157"/>
    </source>
</evidence>
<evidence type="ECO:0000256" key="4">
    <source>
        <dbReference type="ARBA" id="ARBA00022771"/>
    </source>
</evidence>
<gene>
    <name evidence="12" type="ORF">CLUMA_CG014387</name>
</gene>
<organism evidence="12 13">
    <name type="scientific">Clunio marinus</name>
    <dbReference type="NCBI Taxonomy" id="568069"/>
    <lineage>
        <taxon>Eukaryota</taxon>
        <taxon>Metazoa</taxon>
        <taxon>Ecdysozoa</taxon>
        <taxon>Arthropoda</taxon>
        <taxon>Hexapoda</taxon>
        <taxon>Insecta</taxon>
        <taxon>Pterygota</taxon>
        <taxon>Neoptera</taxon>
        <taxon>Endopterygota</taxon>
        <taxon>Diptera</taxon>
        <taxon>Nematocera</taxon>
        <taxon>Chironomoidea</taxon>
        <taxon>Chironomidae</taxon>
        <taxon>Clunio</taxon>
    </lineage>
</organism>
<dbReference type="FunFam" id="3.30.160.60:FF:002343">
    <property type="entry name" value="Zinc finger protein 33A"/>
    <property type="match status" value="1"/>
</dbReference>
<feature type="domain" description="C2H2-type" evidence="11">
    <location>
        <begin position="226"/>
        <end position="256"/>
    </location>
</feature>
<dbReference type="PROSITE" id="PS00028">
    <property type="entry name" value="ZINC_FINGER_C2H2_1"/>
    <property type="match status" value="5"/>
</dbReference>
<keyword evidence="8" id="KW-0804">Transcription</keyword>
<comment type="subcellular location">
    <subcellularLocation>
        <location evidence="1">Nucleus</location>
    </subcellularLocation>
</comment>
<dbReference type="AlphaFoldDB" id="A0A1J1IMN4"/>
<dbReference type="InterPro" id="IPR036236">
    <property type="entry name" value="Znf_C2H2_sf"/>
</dbReference>
<evidence type="ECO:0000256" key="7">
    <source>
        <dbReference type="ARBA" id="ARBA00023125"/>
    </source>
</evidence>
<proteinExistence type="predicted"/>
<dbReference type="STRING" id="568069.A0A1J1IMN4"/>
<evidence type="ECO:0000256" key="3">
    <source>
        <dbReference type="ARBA" id="ARBA00022737"/>
    </source>
</evidence>
<evidence type="ECO:0000256" key="6">
    <source>
        <dbReference type="ARBA" id="ARBA00023015"/>
    </source>
</evidence>
<keyword evidence="9" id="KW-0539">Nucleus</keyword>
<feature type="domain" description="C2H2-type" evidence="11">
    <location>
        <begin position="315"/>
        <end position="344"/>
    </location>
</feature>
<dbReference type="InterPro" id="IPR013087">
    <property type="entry name" value="Znf_C2H2_type"/>
</dbReference>
<evidence type="ECO:0000313" key="12">
    <source>
        <dbReference type="EMBL" id="CRL01483.1"/>
    </source>
</evidence>
<evidence type="ECO:0000256" key="9">
    <source>
        <dbReference type="ARBA" id="ARBA00023242"/>
    </source>
</evidence>
<keyword evidence="5" id="KW-0862">Zinc</keyword>
<feature type="domain" description="C2H2-type" evidence="11">
    <location>
        <begin position="169"/>
        <end position="196"/>
    </location>
</feature>
<protein>
    <submittedName>
        <fullName evidence="12">CLUMA_CG014387, isoform A</fullName>
    </submittedName>
</protein>
<dbReference type="SMART" id="SM00355">
    <property type="entry name" value="ZnF_C2H2"/>
    <property type="match status" value="6"/>
</dbReference>
<keyword evidence="6" id="KW-0805">Transcription regulation</keyword>
<evidence type="ECO:0000256" key="1">
    <source>
        <dbReference type="ARBA" id="ARBA00004123"/>
    </source>
</evidence>
<dbReference type="FunFam" id="3.30.160.60:FF:002070">
    <property type="entry name" value="Zinc finger protein"/>
    <property type="match status" value="1"/>
</dbReference>
<evidence type="ECO:0000313" key="13">
    <source>
        <dbReference type="Proteomes" id="UP000183832"/>
    </source>
</evidence>
<keyword evidence="2" id="KW-0479">Metal-binding</keyword>
<evidence type="ECO:0000256" key="2">
    <source>
        <dbReference type="ARBA" id="ARBA00022723"/>
    </source>
</evidence>